<dbReference type="PANTHER" id="PTHR34606:SF15">
    <property type="entry name" value="BON DOMAIN-CONTAINING PROTEIN"/>
    <property type="match status" value="1"/>
</dbReference>
<organism evidence="2 3">
    <name type="scientific">Nitrosomonas communis</name>
    <dbReference type="NCBI Taxonomy" id="44574"/>
    <lineage>
        <taxon>Bacteria</taxon>
        <taxon>Pseudomonadati</taxon>
        <taxon>Pseudomonadota</taxon>
        <taxon>Betaproteobacteria</taxon>
        <taxon>Nitrosomonadales</taxon>
        <taxon>Nitrosomonadaceae</taxon>
        <taxon>Nitrosomonas</taxon>
    </lineage>
</organism>
<feature type="domain" description="BON" evidence="1">
    <location>
        <begin position="194"/>
        <end position="262"/>
    </location>
</feature>
<dbReference type="RefSeq" id="WP_256211832.1">
    <property type="nucleotide sequence ID" value="NZ_FOUB01000002.1"/>
</dbReference>
<reference evidence="3" key="1">
    <citation type="submission" date="2016-10" db="EMBL/GenBank/DDBJ databases">
        <authorList>
            <person name="Varghese N."/>
            <person name="Submissions S."/>
        </authorList>
    </citation>
    <scope>NUCLEOTIDE SEQUENCE [LARGE SCALE GENOMIC DNA]</scope>
    <source>
        <strain evidence="3">Nm44</strain>
    </source>
</reference>
<dbReference type="PROSITE" id="PS50914">
    <property type="entry name" value="BON"/>
    <property type="match status" value="2"/>
</dbReference>
<name>A0A1I4JQV7_9PROT</name>
<protein>
    <submittedName>
        <fullName evidence="2">Osmotically-inducible protein OsmY, contains BON domain</fullName>
    </submittedName>
</protein>
<evidence type="ECO:0000313" key="3">
    <source>
        <dbReference type="Proteomes" id="UP000183287"/>
    </source>
</evidence>
<dbReference type="Gene3D" id="3.30.1340.30">
    <property type="match status" value="3"/>
</dbReference>
<feature type="domain" description="BON" evidence="1">
    <location>
        <begin position="24"/>
        <end position="94"/>
    </location>
</feature>
<dbReference type="EMBL" id="FOUB01000002">
    <property type="protein sequence ID" value="SFL68939.1"/>
    <property type="molecule type" value="Genomic_DNA"/>
</dbReference>
<evidence type="ECO:0000313" key="2">
    <source>
        <dbReference type="EMBL" id="SFL68939.1"/>
    </source>
</evidence>
<dbReference type="AlphaFoldDB" id="A0A1I4JQV7"/>
<gene>
    <name evidence="2" type="ORF">SAMN05421863_1002170</name>
</gene>
<accession>A0A1I4JQV7</accession>
<dbReference type="InterPro" id="IPR007055">
    <property type="entry name" value="BON_dom"/>
</dbReference>
<proteinExistence type="predicted"/>
<dbReference type="Proteomes" id="UP000183287">
    <property type="component" value="Unassembled WGS sequence"/>
</dbReference>
<evidence type="ECO:0000259" key="1">
    <source>
        <dbReference type="PROSITE" id="PS50914"/>
    </source>
</evidence>
<sequence>MSYEKERLFFLYIDLSDGEIEMNETQAMMKHIQQALENEPRINPHRYPVKVSVVQDSVVMEGEVADIAAKKLALQAASAIVGTRGVVDRLSVAPCERRGDGAIRISLANFLLNTNELRNCAIRGMSNSKLETLREAPPENGGSIDFEVKGGIVTLYGTVISLSHKRIAEVLAWWTPGCCNVVNSLNVVPSEEDTDYEVIDAVRLVLEMDPFVQPEQIDVKCSNYVVTLEGYVRTADEGRRAELDAWYVFAVTRVINNLELLS</sequence>
<dbReference type="Pfam" id="PF04972">
    <property type="entry name" value="BON"/>
    <property type="match status" value="3"/>
</dbReference>
<dbReference type="PANTHER" id="PTHR34606">
    <property type="entry name" value="BON DOMAIN-CONTAINING PROTEIN"/>
    <property type="match status" value="1"/>
</dbReference>
<dbReference type="STRING" id="44574.AAW31_00310"/>
<dbReference type="InterPro" id="IPR051686">
    <property type="entry name" value="Lipoprotein_DolP"/>
</dbReference>
<keyword evidence="3" id="KW-1185">Reference proteome</keyword>